<reference evidence="4 5" key="1">
    <citation type="journal article" date="2013" name="Genome Biol. Evol.">
        <title>Genome evolution and phylogenomic analysis of candidatus kinetoplastibacterium, the betaproteobacterial endosymbionts of strigomonas and angomonas.</title>
        <authorList>
            <person name="Alves J.M."/>
            <person name="Serrano M.G."/>
            <person name="Maia da Silva F."/>
            <person name="Voegtly L.J."/>
            <person name="Matveyev A.V."/>
            <person name="Teixeira M.M."/>
            <person name="Camargo E.P."/>
            <person name="Buck G.A."/>
        </authorList>
    </citation>
    <scope>NUCLEOTIDE SEQUENCE [LARGE SCALE GENOMIC DNA]</scope>
    <source>
        <strain evidence="4 5">TCC012E</strain>
    </source>
</reference>
<dbReference type="EC" id="1.1.1.262" evidence="4"/>
<evidence type="ECO:0000313" key="5">
    <source>
        <dbReference type="Proteomes" id="UP000011563"/>
    </source>
</evidence>
<proteinExistence type="predicted"/>
<keyword evidence="1" id="KW-0479">Metal-binding</keyword>
<keyword evidence="2 4" id="KW-0560">Oxidoreductase</keyword>
<dbReference type="Pfam" id="PF04166">
    <property type="entry name" value="PdxA"/>
    <property type="match status" value="1"/>
</dbReference>
<accession>M1LBI7</accession>
<dbReference type="GO" id="GO:0050570">
    <property type="term" value="F:4-hydroxythreonine-4-phosphate dehydrogenase activity"/>
    <property type="evidence" value="ECO:0007669"/>
    <property type="project" value="UniProtKB-EC"/>
</dbReference>
<dbReference type="AlphaFoldDB" id="M1LBI7"/>
<sequence length="330" mass="36347">MYNLPIGITMGDPFGIGPEIIIKAYLSNHLKRCIVYGDKFILSKASEMLNQNVNIISIDSNDIEKISFEKKCLYVLNCCNNIDNKNFQAGTVSDTAGYHSYAYIESAVKDAMDKKIGSIVTSPLNKESLFEAGIKFPGHTEILAKLTNTKKYAMLMINDLIKVMLVTIHIPIANITNTITIGKELDTIRLAYKACRMMGIVNPHIAVAGLNPHAGENGILGKEEITIIKPAIKIAHNEGIYLSGPLPGDTIFMMARLGKFDMVIAQYHDQGLIPIKYLGIDHGVNVTVGLPFIRTSVDHGTAFDIAWKNKANHSSLVSAINMTKKFNHKI</sequence>
<protein>
    <submittedName>
        <fullName evidence="4">4-hydroxythreonine-4-phosphate dehydrogenase</fullName>
        <ecNumber evidence="4">1.1.1.262</ecNumber>
    </submittedName>
</protein>
<keyword evidence="3" id="KW-0520">NAD</keyword>
<dbReference type="Proteomes" id="UP000011563">
    <property type="component" value="Chromosome"/>
</dbReference>
<dbReference type="HOGENOM" id="CLU_040168_1_0_4"/>
<dbReference type="KEGG" id="kbt:BCUE_0618"/>
<dbReference type="EMBL" id="CP003807">
    <property type="protein sequence ID" value="AGF49798.1"/>
    <property type="molecule type" value="Genomic_DNA"/>
</dbReference>
<dbReference type="PANTHER" id="PTHR30004:SF6">
    <property type="entry name" value="D-THREONATE 4-PHOSPHATE DEHYDROGENASE"/>
    <property type="match status" value="1"/>
</dbReference>
<evidence type="ECO:0000313" key="4">
    <source>
        <dbReference type="EMBL" id="AGF49798.1"/>
    </source>
</evidence>
<name>M1LBI7_9PROT</name>
<dbReference type="PANTHER" id="PTHR30004">
    <property type="entry name" value="4-HYDROXYTHREONINE-4-PHOSPHATE DEHYDROGENASE"/>
    <property type="match status" value="1"/>
</dbReference>
<dbReference type="RefSeq" id="WP_015390024.1">
    <property type="nucleotide sequence ID" value="NC_020285.1"/>
</dbReference>
<evidence type="ECO:0000256" key="2">
    <source>
        <dbReference type="ARBA" id="ARBA00023002"/>
    </source>
</evidence>
<dbReference type="PATRIC" id="fig|1208922.3.peg.352"/>
<dbReference type="InterPro" id="IPR005255">
    <property type="entry name" value="PdxA_fam"/>
</dbReference>
<keyword evidence="5" id="KW-1185">Reference proteome</keyword>
<gene>
    <name evidence="4" type="ORF">BCUE_0618</name>
</gene>
<organism evidence="4 5">
    <name type="scientific">Candidatus Kinetoplastidibacterium blastocrithidiae TCC012E</name>
    <dbReference type="NCBI Taxonomy" id="1208922"/>
    <lineage>
        <taxon>Bacteria</taxon>
        <taxon>Pseudomonadati</taxon>
        <taxon>Pseudomonadota</taxon>
        <taxon>Betaproteobacteria</taxon>
        <taxon>Candidatus Kinetoplastidibacterium</taxon>
    </lineage>
</organism>
<dbReference type="SUPFAM" id="SSF53659">
    <property type="entry name" value="Isocitrate/Isopropylmalate dehydrogenase-like"/>
    <property type="match status" value="1"/>
</dbReference>
<evidence type="ECO:0000256" key="1">
    <source>
        <dbReference type="ARBA" id="ARBA00022723"/>
    </source>
</evidence>
<evidence type="ECO:0000256" key="3">
    <source>
        <dbReference type="ARBA" id="ARBA00023027"/>
    </source>
</evidence>
<dbReference type="NCBIfam" id="TIGR00557">
    <property type="entry name" value="pdxA"/>
    <property type="match status" value="1"/>
</dbReference>
<dbReference type="Gene3D" id="3.40.718.10">
    <property type="entry name" value="Isopropylmalate Dehydrogenase"/>
    <property type="match status" value="1"/>
</dbReference>
<dbReference type="GO" id="GO:0051287">
    <property type="term" value="F:NAD binding"/>
    <property type="evidence" value="ECO:0007669"/>
    <property type="project" value="InterPro"/>
</dbReference>
<dbReference type="GO" id="GO:0046872">
    <property type="term" value="F:metal ion binding"/>
    <property type="evidence" value="ECO:0007669"/>
    <property type="project" value="UniProtKB-KW"/>
</dbReference>